<keyword evidence="2" id="KW-1185">Reference proteome</keyword>
<evidence type="ECO:0000313" key="2">
    <source>
        <dbReference type="Proteomes" id="UP000324222"/>
    </source>
</evidence>
<accession>A0A5B7J332</accession>
<dbReference type="EMBL" id="VSRR010079798">
    <property type="protein sequence ID" value="MPC89069.1"/>
    <property type="molecule type" value="Genomic_DNA"/>
</dbReference>
<sequence>MDVFNKVRRIAGKYPAPSSPLLLSAGQTVAYPKTVADLFAEHFASVSRKDPAAPGARHRQRIESFGVNFSSTGGDSYNVLFSVSELQTALSQCQDSSPGPDDIPYAFLRHMSDSAFNFLLNLYNMIWHFHSPSVDILPCPESPCTEFIGATAYRSHVPYK</sequence>
<protein>
    <submittedName>
        <fullName evidence="1">Uncharacterized protein</fullName>
    </submittedName>
</protein>
<reference evidence="1 2" key="1">
    <citation type="submission" date="2019-05" db="EMBL/GenBank/DDBJ databases">
        <title>Another draft genome of Portunus trituberculatus and its Hox gene families provides insights of decapod evolution.</title>
        <authorList>
            <person name="Jeong J.-H."/>
            <person name="Song I."/>
            <person name="Kim S."/>
            <person name="Choi T."/>
            <person name="Kim D."/>
            <person name="Ryu S."/>
            <person name="Kim W."/>
        </authorList>
    </citation>
    <scope>NUCLEOTIDE SEQUENCE [LARGE SCALE GENOMIC DNA]</scope>
    <source>
        <tissue evidence="1">Muscle</tissue>
    </source>
</reference>
<name>A0A5B7J332_PORTR</name>
<gene>
    <name evidence="1" type="ORF">E2C01_083997</name>
</gene>
<organism evidence="1 2">
    <name type="scientific">Portunus trituberculatus</name>
    <name type="common">Swimming crab</name>
    <name type="synonym">Neptunus trituberculatus</name>
    <dbReference type="NCBI Taxonomy" id="210409"/>
    <lineage>
        <taxon>Eukaryota</taxon>
        <taxon>Metazoa</taxon>
        <taxon>Ecdysozoa</taxon>
        <taxon>Arthropoda</taxon>
        <taxon>Crustacea</taxon>
        <taxon>Multicrustacea</taxon>
        <taxon>Malacostraca</taxon>
        <taxon>Eumalacostraca</taxon>
        <taxon>Eucarida</taxon>
        <taxon>Decapoda</taxon>
        <taxon>Pleocyemata</taxon>
        <taxon>Brachyura</taxon>
        <taxon>Eubrachyura</taxon>
        <taxon>Portunoidea</taxon>
        <taxon>Portunidae</taxon>
        <taxon>Portuninae</taxon>
        <taxon>Portunus</taxon>
    </lineage>
</organism>
<proteinExistence type="predicted"/>
<dbReference type="Proteomes" id="UP000324222">
    <property type="component" value="Unassembled WGS sequence"/>
</dbReference>
<comment type="caution">
    <text evidence="1">The sequence shown here is derived from an EMBL/GenBank/DDBJ whole genome shotgun (WGS) entry which is preliminary data.</text>
</comment>
<evidence type="ECO:0000313" key="1">
    <source>
        <dbReference type="EMBL" id="MPC89069.1"/>
    </source>
</evidence>
<dbReference type="AlphaFoldDB" id="A0A5B7J332"/>